<organism evidence="2 3">
    <name type="scientific">Rickettsia conorii subsp. raoultii</name>
    <dbReference type="NCBI Taxonomy" id="369822"/>
    <lineage>
        <taxon>Bacteria</taxon>
        <taxon>Pseudomonadati</taxon>
        <taxon>Pseudomonadota</taxon>
        <taxon>Alphaproteobacteria</taxon>
        <taxon>Rickettsiales</taxon>
        <taxon>Rickettsiaceae</taxon>
        <taxon>Rickettsieae</taxon>
        <taxon>Rickettsia</taxon>
        <taxon>spotted fever group</taxon>
    </lineage>
</organism>
<feature type="coiled-coil region" evidence="1">
    <location>
        <begin position="56"/>
        <end position="94"/>
    </location>
</feature>
<accession>A0A9N7GAP6</accession>
<evidence type="ECO:0000256" key="1">
    <source>
        <dbReference type="SAM" id="Coils"/>
    </source>
</evidence>
<dbReference type="RefSeq" id="WP_064464989.1">
    <property type="nucleotide sequence ID" value="NZ_CP010972.1"/>
</dbReference>
<name>A0A9N7GAP6_RICCR</name>
<evidence type="ECO:0000313" key="3">
    <source>
        <dbReference type="Proteomes" id="UP000077462"/>
    </source>
</evidence>
<protein>
    <submittedName>
        <fullName evidence="2">Uncharacterized protein</fullName>
    </submittedName>
</protein>
<proteinExistence type="predicted"/>
<reference evidence="2 3" key="1">
    <citation type="journal article" date="2016" name="Genome Announc.">
        <title>Genome Sequence of the Tick-Borne Pathogen Rickettsia raoultii.</title>
        <authorList>
            <person name="El Karkouri K."/>
            <person name="Mediannikov O."/>
            <person name="Robert C."/>
            <person name="Raoult D."/>
            <person name="Fournier P.E."/>
        </authorList>
    </citation>
    <scope>NUCLEOTIDE SEQUENCE [LARGE SCALE GENOMIC DNA]</scope>
    <source>
        <strain evidence="2 3">Khabarovsk</strain>
    </source>
</reference>
<evidence type="ECO:0000313" key="2">
    <source>
        <dbReference type="EMBL" id="AJQ52534.1"/>
    </source>
</evidence>
<keyword evidence="2" id="KW-0614">Plasmid</keyword>
<gene>
    <name evidence="2" type="ORF">UQ52_07915</name>
</gene>
<geneLocation type="plasmid" evidence="3">
    <name>prra3</name>
</geneLocation>
<dbReference type="AlphaFoldDB" id="A0A9N7GAP6"/>
<sequence>MQTAKSTLKLKVPVSVVTPILKKQVVVFDKQVAQAPKPESAKLTGAKSVKPSVSRNQDQEAKIAQAQIKAEKAKALAAAQKEALKAKLVRWKDESKQILKLLQSKAVNSGRKMIQIFNMYRLKIDTVS</sequence>
<keyword evidence="1" id="KW-0175">Coiled coil</keyword>
<dbReference type="EMBL" id="CP010972">
    <property type="protein sequence ID" value="AJQ52534.1"/>
    <property type="molecule type" value="Genomic_DNA"/>
</dbReference>
<dbReference type="Proteomes" id="UP000077462">
    <property type="component" value="Plasmid pRra3"/>
</dbReference>